<evidence type="ECO:0000313" key="2">
    <source>
        <dbReference type="EMBL" id="KAJ4845596.1"/>
    </source>
</evidence>
<keyword evidence="3" id="KW-1185">Reference proteome</keyword>
<accession>A0A9Q0JK57</accession>
<dbReference type="OrthoDB" id="1573747at2759"/>
<name>A0A9Q0JK57_9ROSI</name>
<sequence length="190" mass="20818">MVLAVPLLNPSSCTLAPPPPPPPSSAPKEATRGGHIRFRNNKIIITLRSPPVDPLPHPNPDNPKSHDSDNNNSSSCNHGGNPVPAAATADVEGTTKPPPPPAYSVVDTVAEVEGSKKEKEDKKKRSAFTMALTREEIEEDIMAIMGEKRVKSRPKKKRPRDVKKNLDTSFPGLFLHTITPDKYKLRGRHY</sequence>
<dbReference type="Pfam" id="PF07797">
    <property type="entry name" value="DUF1639"/>
    <property type="match status" value="1"/>
</dbReference>
<gene>
    <name evidence="2" type="ORF">Tsubulata_005727</name>
</gene>
<dbReference type="EMBL" id="JAKUCV010001627">
    <property type="protein sequence ID" value="KAJ4845596.1"/>
    <property type="molecule type" value="Genomic_DNA"/>
</dbReference>
<dbReference type="AlphaFoldDB" id="A0A9Q0JK57"/>
<comment type="caution">
    <text evidence="2">The sequence shown here is derived from an EMBL/GenBank/DDBJ whole genome shotgun (WGS) entry which is preliminary data.</text>
</comment>
<protein>
    <submittedName>
        <fullName evidence="2">Uncharacterized protein</fullName>
    </submittedName>
</protein>
<dbReference type="Proteomes" id="UP001141552">
    <property type="component" value="Unassembled WGS sequence"/>
</dbReference>
<feature type="region of interest" description="Disordered" evidence="1">
    <location>
        <begin position="148"/>
        <end position="167"/>
    </location>
</feature>
<feature type="compositionally biased region" description="Pro residues" evidence="1">
    <location>
        <begin position="51"/>
        <end position="61"/>
    </location>
</feature>
<dbReference type="InterPro" id="IPR012438">
    <property type="entry name" value="DUF1639"/>
</dbReference>
<dbReference type="PANTHER" id="PTHR33130">
    <property type="entry name" value="PUTATIVE (DUF1639)-RELATED"/>
    <property type="match status" value="1"/>
</dbReference>
<evidence type="ECO:0000256" key="1">
    <source>
        <dbReference type="SAM" id="MobiDB-lite"/>
    </source>
</evidence>
<feature type="compositionally biased region" description="Pro residues" evidence="1">
    <location>
        <begin position="16"/>
        <end position="25"/>
    </location>
</feature>
<proteinExistence type="predicted"/>
<feature type="region of interest" description="Disordered" evidence="1">
    <location>
        <begin position="1"/>
        <end position="106"/>
    </location>
</feature>
<organism evidence="2 3">
    <name type="scientific">Turnera subulata</name>
    <dbReference type="NCBI Taxonomy" id="218843"/>
    <lineage>
        <taxon>Eukaryota</taxon>
        <taxon>Viridiplantae</taxon>
        <taxon>Streptophyta</taxon>
        <taxon>Embryophyta</taxon>
        <taxon>Tracheophyta</taxon>
        <taxon>Spermatophyta</taxon>
        <taxon>Magnoliopsida</taxon>
        <taxon>eudicotyledons</taxon>
        <taxon>Gunneridae</taxon>
        <taxon>Pentapetalae</taxon>
        <taxon>rosids</taxon>
        <taxon>fabids</taxon>
        <taxon>Malpighiales</taxon>
        <taxon>Passifloraceae</taxon>
        <taxon>Turnera</taxon>
    </lineage>
</organism>
<reference evidence="2" key="2">
    <citation type="journal article" date="2023" name="Plants (Basel)">
        <title>Annotation of the Turnera subulata (Passifloraceae) Draft Genome Reveals the S-Locus Evolved after the Divergence of Turneroideae from Passifloroideae in a Stepwise Manner.</title>
        <authorList>
            <person name="Henning P.M."/>
            <person name="Roalson E.H."/>
            <person name="Mir W."/>
            <person name="McCubbin A.G."/>
            <person name="Shore J.S."/>
        </authorList>
    </citation>
    <scope>NUCLEOTIDE SEQUENCE</scope>
    <source>
        <strain evidence="2">F60SS</strain>
    </source>
</reference>
<feature type="compositionally biased region" description="Basic residues" evidence="1">
    <location>
        <begin position="150"/>
        <end position="161"/>
    </location>
</feature>
<dbReference type="PANTHER" id="PTHR33130:SF43">
    <property type="entry name" value="OS01G0688600 PROTEIN"/>
    <property type="match status" value="1"/>
</dbReference>
<reference evidence="2" key="1">
    <citation type="submission" date="2022-02" db="EMBL/GenBank/DDBJ databases">
        <authorList>
            <person name="Henning P.M."/>
            <person name="McCubbin A.G."/>
            <person name="Shore J.S."/>
        </authorList>
    </citation>
    <scope>NUCLEOTIDE SEQUENCE</scope>
    <source>
        <strain evidence="2">F60SS</strain>
        <tissue evidence="2">Leaves</tissue>
    </source>
</reference>
<evidence type="ECO:0000313" key="3">
    <source>
        <dbReference type="Proteomes" id="UP001141552"/>
    </source>
</evidence>